<gene>
    <name evidence="1" type="ORF">GOODEAATRI_033524</name>
</gene>
<comment type="caution">
    <text evidence="1">The sequence shown here is derived from an EMBL/GenBank/DDBJ whole genome shotgun (WGS) entry which is preliminary data.</text>
</comment>
<keyword evidence="2" id="KW-1185">Reference proteome</keyword>
<proteinExistence type="predicted"/>
<protein>
    <submittedName>
        <fullName evidence="1">Uncharacterized protein</fullName>
    </submittedName>
</protein>
<organism evidence="1 2">
    <name type="scientific">Goodea atripinnis</name>
    <dbReference type="NCBI Taxonomy" id="208336"/>
    <lineage>
        <taxon>Eukaryota</taxon>
        <taxon>Metazoa</taxon>
        <taxon>Chordata</taxon>
        <taxon>Craniata</taxon>
        <taxon>Vertebrata</taxon>
        <taxon>Euteleostomi</taxon>
        <taxon>Actinopterygii</taxon>
        <taxon>Neopterygii</taxon>
        <taxon>Teleostei</taxon>
        <taxon>Neoteleostei</taxon>
        <taxon>Acanthomorphata</taxon>
        <taxon>Ovalentaria</taxon>
        <taxon>Atherinomorphae</taxon>
        <taxon>Cyprinodontiformes</taxon>
        <taxon>Goodeidae</taxon>
        <taxon>Goodea</taxon>
    </lineage>
</organism>
<dbReference type="Proteomes" id="UP001476798">
    <property type="component" value="Unassembled WGS sequence"/>
</dbReference>
<feature type="non-terminal residue" evidence="1">
    <location>
        <position position="1"/>
    </location>
</feature>
<evidence type="ECO:0000313" key="2">
    <source>
        <dbReference type="Proteomes" id="UP001476798"/>
    </source>
</evidence>
<accession>A0ABV0MP26</accession>
<evidence type="ECO:0000313" key="1">
    <source>
        <dbReference type="EMBL" id="MEQ2160424.1"/>
    </source>
</evidence>
<dbReference type="EMBL" id="JAHRIO010007048">
    <property type="protein sequence ID" value="MEQ2160424.1"/>
    <property type="molecule type" value="Genomic_DNA"/>
</dbReference>
<reference evidence="1 2" key="1">
    <citation type="submission" date="2021-06" db="EMBL/GenBank/DDBJ databases">
        <authorList>
            <person name="Palmer J.M."/>
        </authorList>
    </citation>
    <scope>NUCLEOTIDE SEQUENCE [LARGE SCALE GENOMIC DNA]</scope>
    <source>
        <strain evidence="1 2">GA_2019</strain>
        <tissue evidence="1">Muscle</tissue>
    </source>
</reference>
<sequence length="121" mass="13327">LLLRGLNGFWTVQLSGCRVGQALQACVDESLLCFLHLLVACCACFPPGLPLELMYNRVWVWDQGWGTKSHLVSMFHSVVGTLIPPDQSLTLVSQSLGRVPRMVLVPQPLKVERPGGKMALE</sequence>
<name>A0ABV0MP26_9TELE</name>